<evidence type="ECO:0000256" key="7">
    <source>
        <dbReference type="SAM" id="SignalP"/>
    </source>
</evidence>
<dbReference type="SUPFAM" id="SSF49464">
    <property type="entry name" value="Carboxypeptidase regulatory domain-like"/>
    <property type="match status" value="1"/>
</dbReference>
<dbReference type="EMBL" id="BAABCN010000015">
    <property type="protein sequence ID" value="GAA3891369.1"/>
    <property type="molecule type" value="Genomic_DNA"/>
</dbReference>
<feature type="compositionally biased region" description="Low complexity" evidence="6">
    <location>
        <begin position="159"/>
        <end position="228"/>
    </location>
</feature>
<evidence type="ECO:0000313" key="9">
    <source>
        <dbReference type="Proteomes" id="UP001501803"/>
    </source>
</evidence>
<proteinExistence type="predicted"/>
<keyword evidence="4" id="KW-0677">Repeat</keyword>
<dbReference type="InterPro" id="IPR008969">
    <property type="entry name" value="CarboxyPept-like_regulatory"/>
</dbReference>
<keyword evidence="3 7" id="KW-0732">Signal</keyword>
<evidence type="ECO:0000256" key="5">
    <source>
        <dbReference type="ARBA" id="ARBA00030238"/>
    </source>
</evidence>
<reference evidence="9" key="1">
    <citation type="journal article" date="2019" name="Int. J. Syst. Evol. Microbiol.">
        <title>The Global Catalogue of Microorganisms (GCM) 10K type strain sequencing project: providing services to taxonomists for standard genome sequencing and annotation.</title>
        <authorList>
            <consortium name="The Broad Institute Genomics Platform"/>
            <consortium name="The Broad Institute Genome Sequencing Center for Infectious Disease"/>
            <person name="Wu L."/>
            <person name="Ma J."/>
        </authorList>
    </citation>
    <scope>NUCLEOTIDE SEQUENCE [LARGE SCALE GENOMIC DNA]</scope>
    <source>
        <strain evidence="9">JCM 17021</strain>
    </source>
</reference>
<feature type="signal peptide" evidence="7">
    <location>
        <begin position="1"/>
        <end position="35"/>
    </location>
</feature>
<dbReference type="InterPro" id="IPR013783">
    <property type="entry name" value="Ig-like_fold"/>
</dbReference>
<evidence type="ECO:0000256" key="6">
    <source>
        <dbReference type="SAM" id="MobiDB-lite"/>
    </source>
</evidence>
<protein>
    <recommendedName>
        <fullName evidence="2">alpha-amylase</fullName>
        <ecNumber evidence="2">3.2.1.1</ecNumber>
    </recommendedName>
    <alternativeName>
        <fullName evidence="5">1,4-alpha-D-glucan glucanohydrolase</fullName>
    </alternativeName>
</protein>
<dbReference type="Proteomes" id="UP001501803">
    <property type="component" value="Unassembled WGS sequence"/>
</dbReference>
<keyword evidence="9" id="KW-1185">Reference proteome</keyword>
<evidence type="ECO:0000256" key="1">
    <source>
        <dbReference type="ARBA" id="ARBA00000548"/>
    </source>
</evidence>
<dbReference type="Pfam" id="PF04886">
    <property type="entry name" value="PT"/>
    <property type="match status" value="1"/>
</dbReference>
<dbReference type="Gene3D" id="2.60.40.2700">
    <property type="match status" value="1"/>
</dbReference>
<evidence type="ECO:0000313" key="8">
    <source>
        <dbReference type="EMBL" id="GAA3891369.1"/>
    </source>
</evidence>
<comment type="catalytic activity">
    <reaction evidence="1">
        <text>Endohydrolysis of (1-&gt;4)-alpha-D-glucosidic linkages in polysaccharides containing three or more (1-&gt;4)-alpha-linked D-glucose units.</text>
        <dbReference type="EC" id="3.2.1.1"/>
    </reaction>
</comment>
<feature type="region of interest" description="Disordered" evidence="6">
    <location>
        <begin position="148"/>
        <end position="242"/>
    </location>
</feature>
<feature type="chain" id="PRO_5045359420" description="alpha-amylase" evidence="7">
    <location>
        <begin position="36"/>
        <end position="1211"/>
    </location>
</feature>
<dbReference type="InterPro" id="IPR006970">
    <property type="entry name" value="PT"/>
</dbReference>
<dbReference type="Gene3D" id="2.60.40.1120">
    <property type="entry name" value="Carboxypeptidase-like, regulatory domain"/>
    <property type="match status" value="7"/>
</dbReference>
<dbReference type="Gene3D" id="2.60.40.10">
    <property type="entry name" value="Immunoglobulins"/>
    <property type="match status" value="2"/>
</dbReference>
<evidence type="ECO:0000256" key="2">
    <source>
        <dbReference type="ARBA" id="ARBA00012595"/>
    </source>
</evidence>
<comment type="caution">
    <text evidence="8">The sequence shown here is derived from an EMBL/GenBank/DDBJ whole genome shotgun (WGS) entry which is preliminary data.</text>
</comment>
<dbReference type="EC" id="3.2.1.1" evidence="2"/>
<dbReference type="PANTHER" id="PTHR23303">
    <property type="entry name" value="CARBOXYPEPTIDASE REGULATORY REGION-CONTAINING"/>
    <property type="match status" value="1"/>
</dbReference>
<evidence type="ECO:0000256" key="4">
    <source>
        <dbReference type="ARBA" id="ARBA00022737"/>
    </source>
</evidence>
<gene>
    <name evidence="8" type="ORF">GCM10022381_36590</name>
</gene>
<name>A0ABP7L273_9MICO</name>
<dbReference type="InterPro" id="IPR051417">
    <property type="entry name" value="SDr/BOS_complex"/>
</dbReference>
<dbReference type="SUPFAM" id="SSF49452">
    <property type="entry name" value="Starch-binding domain-like"/>
    <property type="match status" value="7"/>
</dbReference>
<evidence type="ECO:0000256" key="3">
    <source>
        <dbReference type="ARBA" id="ARBA00022729"/>
    </source>
</evidence>
<sequence length="1211" mass="122069">MIRPFSRAKKIVAAVTAATLFGSLLAASAAAPAFATSDDVSATPPSVAGVGPVLSGSVTTDAGDAAVGIAVRAFLDAATEPVVATTDDSGAFAFDAAQLSVGSYSVEFADESGVFATEWWQDAATRADAAPVVIDSVESEYLVANVARSASTSPDAGVETPGEPTTEPSTEPTAEPTGEPTAEPTVEPTTEPTTEPTAEPSAEPTAEPTTEPTAEPTVEPTAKPTAKPSIKSDKPSATPLAASTATISGTVKDSAGKVVENAYVSTYLQNPESTYPTWIDSASTNASGKYSITGLAAGSYTLEFSSSSNYITEWWSNAASSEKATYFTLAAGASTTKDAALVKGATISGTVKNASGAAISGVFVYASPKTGYQGGSATTSSTGKYSINGLAAGSYTLQFNGNSTYAPEWWSNAISSDNATYFTLAAGASTTKDASLAKGSTISGTVKNAAGTGIAGVSVYASSKTSDAYGSATTSSSGTYSMTGLAAGSYTLSFTASGYVSEWWSNVTSYDKRTFFAVAAGASLTRDAELAKGATISGIVKNSSGTAITGVNVTASLKVKDSLYPAWAGYATTDGSGKYSITGLAAGSYTLQFSSSSNYVSEWWSNAASSDKASYFALATGASATKDAALAKGATVSGTVKNAAGTGIAGVSVNASSKTGQYGSATTSSSGTYSMTGLAAGSYTLQFSSTSNYVPEWWSNALSLGKATYFALTAGASTTKDAALAKGATISGTVKNSAGAGIAGVSVNASSKTGQYGYATTSSSGKYSITGLAAGSYTLQFSSTSNYVPEWWSNAASSQNATYFGLAAGASTTRDAALAKGATISGTVKNASGAALSGVSVSASPKTGYMGGYATTNSSGTYSIVGLAAGSYTLSFSAPGHVSEWWGNVTSYDKRTYFALAAAASTTRDVTLAKGAIVTGVVKNSAGKGIGGAWVTVYAKGADGKPEYRGSSGTDATGRYSINTLSAGSYTLEFNGNTYAREWWSNAESSATATYFSLATGASTTRNAGLSTGGSLSGTVTGKTGRTIAPTRATIEAYNTSGHLVATTWAGSVSGEYLITGLKPGNYRLKFISVVSTGEDSVKSGPFITEYWNNKSSLASANVATVAAGKTKTGVNVELAAKHTLKTATPKVSGTVAIGKALKVTTGTWTSGTKFSYRWLADGKAISGATKSTFTITSAQKGKALSVKVTGAKTNYLTVSKTSAKTAKVAR</sequence>
<dbReference type="PANTHER" id="PTHR23303:SF15">
    <property type="entry name" value="COLOSSIN-A"/>
    <property type="match status" value="1"/>
</dbReference>
<dbReference type="InterPro" id="IPR013784">
    <property type="entry name" value="Carb-bd-like_fold"/>
</dbReference>
<dbReference type="Pfam" id="PF13620">
    <property type="entry name" value="CarboxypepD_reg"/>
    <property type="match status" value="7"/>
</dbReference>
<accession>A0ABP7L273</accession>
<organism evidence="8 9">
    <name type="scientific">Leifsonia kafniensis</name>
    <dbReference type="NCBI Taxonomy" id="475957"/>
    <lineage>
        <taxon>Bacteria</taxon>
        <taxon>Bacillati</taxon>
        <taxon>Actinomycetota</taxon>
        <taxon>Actinomycetes</taxon>
        <taxon>Micrococcales</taxon>
        <taxon>Microbacteriaceae</taxon>
        <taxon>Leifsonia</taxon>
    </lineage>
</organism>